<comment type="catalytic activity">
    <reaction evidence="6 9 10">
        <text>4-methyl-5-(2-phosphooxyethyl)-thiazole + 4-amino-2-methyl-5-(diphosphooxymethyl)pyrimidine + H(+) = thiamine phosphate + diphosphate</text>
        <dbReference type="Rhea" id="RHEA:22328"/>
        <dbReference type="ChEBI" id="CHEBI:15378"/>
        <dbReference type="ChEBI" id="CHEBI:33019"/>
        <dbReference type="ChEBI" id="CHEBI:37575"/>
        <dbReference type="ChEBI" id="CHEBI:57841"/>
        <dbReference type="ChEBI" id="CHEBI:58296"/>
        <dbReference type="EC" id="2.5.1.3"/>
    </reaction>
</comment>
<evidence type="ECO:0000313" key="13">
    <source>
        <dbReference type="EMBL" id="MBC5662359.1"/>
    </source>
</evidence>
<dbReference type="PANTHER" id="PTHR20857">
    <property type="entry name" value="THIAMINE-PHOSPHATE PYROPHOSPHORYLASE"/>
    <property type="match status" value="1"/>
</dbReference>
<evidence type="ECO:0000256" key="3">
    <source>
        <dbReference type="ARBA" id="ARBA00022723"/>
    </source>
</evidence>
<name>A0A8I0ANI8_9FIRM</name>
<dbReference type="InterPro" id="IPR036206">
    <property type="entry name" value="ThiamineP_synth_sf"/>
</dbReference>
<dbReference type="FunFam" id="3.20.20.70:FF:000096">
    <property type="entry name" value="Thiamine-phosphate synthase"/>
    <property type="match status" value="1"/>
</dbReference>
<evidence type="ECO:0000256" key="11">
    <source>
        <dbReference type="RuleBase" id="RU004253"/>
    </source>
</evidence>
<comment type="catalytic activity">
    <reaction evidence="7 9 10">
        <text>2-(2-carboxy-4-methylthiazol-5-yl)ethyl phosphate + 4-amino-2-methyl-5-(diphosphooxymethyl)pyrimidine + 2 H(+) = thiamine phosphate + CO2 + diphosphate</text>
        <dbReference type="Rhea" id="RHEA:47848"/>
        <dbReference type="ChEBI" id="CHEBI:15378"/>
        <dbReference type="ChEBI" id="CHEBI:16526"/>
        <dbReference type="ChEBI" id="CHEBI:33019"/>
        <dbReference type="ChEBI" id="CHEBI:37575"/>
        <dbReference type="ChEBI" id="CHEBI:57841"/>
        <dbReference type="ChEBI" id="CHEBI:62890"/>
        <dbReference type="EC" id="2.5.1.3"/>
    </reaction>
</comment>
<comment type="function">
    <text evidence="9">Condenses 4-methyl-5-(beta-hydroxyethyl)thiazole monophosphate (THZ-P) and 2-methyl-4-amino-5-hydroxymethyl pyrimidine pyrophosphate (HMP-PP) to form thiamine monophosphate (TMP).</text>
</comment>
<dbReference type="InterPro" id="IPR013785">
    <property type="entry name" value="Aldolase_TIM"/>
</dbReference>
<dbReference type="RefSeq" id="WP_186847506.1">
    <property type="nucleotide sequence ID" value="NZ_JACOOX010000003.1"/>
</dbReference>
<evidence type="ECO:0000256" key="4">
    <source>
        <dbReference type="ARBA" id="ARBA00022842"/>
    </source>
</evidence>
<evidence type="ECO:0000256" key="9">
    <source>
        <dbReference type="HAMAP-Rule" id="MF_00097"/>
    </source>
</evidence>
<keyword evidence="4 9" id="KW-0460">Magnesium</keyword>
<comment type="caution">
    <text evidence="13">The sequence shown here is derived from an EMBL/GenBank/DDBJ whole genome shotgun (WGS) entry which is preliminary data.</text>
</comment>
<accession>A0A8I0ANI8</accession>
<feature type="binding site" evidence="9">
    <location>
        <position position="77"/>
    </location>
    <ligand>
        <name>Mg(2+)</name>
        <dbReference type="ChEBI" id="CHEBI:18420"/>
    </ligand>
</feature>
<dbReference type="CDD" id="cd00564">
    <property type="entry name" value="TMP_TenI"/>
    <property type="match status" value="1"/>
</dbReference>
<feature type="binding site" evidence="9">
    <location>
        <position position="171"/>
    </location>
    <ligand>
        <name>2-[(2R,5Z)-2-carboxy-4-methylthiazol-5(2H)-ylidene]ethyl phosphate</name>
        <dbReference type="ChEBI" id="CHEBI:62899"/>
    </ligand>
</feature>
<evidence type="ECO:0000256" key="10">
    <source>
        <dbReference type="RuleBase" id="RU003826"/>
    </source>
</evidence>
<dbReference type="AlphaFoldDB" id="A0A8I0ANI8"/>
<feature type="binding site" evidence="9">
    <location>
        <position position="76"/>
    </location>
    <ligand>
        <name>4-amino-2-methyl-5-(diphosphooxymethyl)pyrimidine</name>
        <dbReference type="ChEBI" id="CHEBI:57841"/>
    </ligand>
</feature>
<comment type="cofactor">
    <cofactor evidence="9">
        <name>Mg(2+)</name>
        <dbReference type="ChEBI" id="CHEBI:18420"/>
    </cofactor>
    <text evidence="9">Binds 1 Mg(2+) ion per subunit.</text>
</comment>
<feature type="binding site" evidence="9">
    <location>
        <begin position="141"/>
        <end position="143"/>
    </location>
    <ligand>
        <name>2-[(2R,5Z)-2-carboxy-4-methylthiazol-5(2H)-ylidene]ethyl phosphate</name>
        <dbReference type="ChEBI" id="CHEBI:62899"/>
    </ligand>
</feature>
<dbReference type="GO" id="GO:0005737">
    <property type="term" value="C:cytoplasm"/>
    <property type="evidence" value="ECO:0007669"/>
    <property type="project" value="TreeGrafter"/>
</dbReference>
<feature type="binding site" evidence="9">
    <location>
        <position position="144"/>
    </location>
    <ligand>
        <name>4-amino-2-methyl-5-(diphosphooxymethyl)pyrimidine</name>
        <dbReference type="ChEBI" id="CHEBI:57841"/>
    </ligand>
</feature>
<dbReference type="InterPro" id="IPR022998">
    <property type="entry name" value="ThiamineP_synth_TenI"/>
</dbReference>
<comment type="similarity">
    <text evidence="9 10">Belongs to the thiamine-phosphate synthase family.</text>
</comment>
<dbReference type="GO" id="GO:0004789">
    <property type="term" value="F:thiamine-phosphate diphosphorylase activity"/>
    <property type="evidence" value="ECO:0007669"/>
    <property type="project" value="UniProtKB-UniRule"/>
</dbReference>
<keyword evidence="2 9" id="KW-0808">Transferase</keyword>
<evidence type="ECO:0000313" key="14">
    <source>
        <dbReference type="Proteomes" id="UP000615234"/>
    </source>
</evidence>
<dbReference type="SUPFAM" id="SSF51391">
    <property type="entry name" value="Thiamin phosphate synthase"/>
    <property type="match status" value="1"/>
</dbReference>
<keyword evidence="5 9" id="KW-0784">Thiamine biosynthesis</keyword>
<dbReference type="UniPathway" id="UPA00060">
    <property type="reaction ID" value="UER00141"/>
</dbReference>
<evidence type="ECO:0000259" key="12">
    <source>
        <dbReference type="Pfam" id="PF02581"/>
    </source>
</evidence>
<organism evidence="13 14">
    <name type="scientific">Coprococcus hominis</name>
    <name type="common">ex Liu et al. 2022</name>
    <dbReference type="NCBI Taxonomy" id="2763039"/>
    <lineage>
        <taxon>Bacteria</taxon>
        <taxon>Bacillati</taxon>
        <taxon>Bacillota</taxon>
        <taxon>Clostridia</taxon>
        <taxon>Lachnospirales</taxon>
        <taxon>Lachnospiraceae</taxon>
        <taxon>Coprococcus</taxon>
    </lineage>
</organism>
<evidence type="ECO:0000256" key="8">
    <source>
        <dbReference type="ARBA" id="ARBA00047883"/>
    </source>
</evidence>
<proteinExistence type="inferred from homology"/>
<evidence type="ECO:0000256" key="5">
    <source>
        <dbReference type="ARBA" id="ARBA00022977"/>
    </source>
</evidence>
<evidence type="ECO:0000256" key="1">
    <source>
        <dbReference type="ARBA" id="ARBA00005165"/>
    </source>
</evidence>
<dbReference type="Pfam" id="PF02581">
    <property type="entry name" value="TMP-TENI"/>
    <property type="match status" value="1"/>
</dbReference>
<dbReference type="NCBIfam" id="TIGR00693">
    <property type="entry name" value="thiE"/>
    <property type="match status" value="1"/>
</dbReference>
<dbReference type="GO" id="GO:0009228">
    <property type="term" value="P:thiamine biosynthetic process"/>
    <property type="evidence" value="ECO:0007669"/>
    <property type="project" value="UniProtKB-KW"/>
</dbReference>
<dbReference type="Gene3D" id="3.20.20.70">
    <property type="entry name" value="Aldolase class I"/>
    <property type="match status" value="1"/>
</dbReference>
<keyword evidence="14" id="KW-1185">Reference proteome</keyword>
<keyword evidence="3 9" id="KW-0479">Metal-binding</keyword>
<dbReference type="HAMAP" id="MF_00097">
    <property type="entry name" value="TMP_synthase"/>
    <property type="match status" value="1"/>
</dbReference>
<feature type="binding site" evidence="9">
    <location>
        <position position="96"/>
    </location>
    <ligand>
        <name>Mg(2+)</name>
        <dbReference type="ChEBI" id="CHEBI:18420"/>
    </ligand>
</feature>
<dbReference type="EMBL" id="JACOOX010000003">
    <property type="protein sequence ID" value="MBC5662359.1"/>
    <property type="molecule type" value="Genomic_DNA"/>
</dbReference>
<evidence type="ECO:0000256" key="6">
    <source>
        <dbReference type="ARBA" id="ARBA00047334"/>
    </source>
</evidence>
<feature type="domain" description="Thiamine phosphate synthase/TenI" evidence="12">
    <location>
        <begin position="14"/>
        <end position="194"/>
    </location>
</feature>
<protein>
    <recommendedName>
        <fullName evidence="9">Thiamine-phosphate synthase</fullName>
        <shortName evidence="9">TP synthase</shortName>
        <shortName evidence="9">TPS</shortName>
        <ecNumber evidence="9">2.5.1.3</ecNumber>
    </recommendedName>
    <alternativeName>
        <fullName evidence="9">Thiamine-phosphate pyrophosphorylase</fullName>
        <shortName evidence="9">TMP pyrophosphorylase</shortName>
        <shortName evidence="9">TMP-PPase</shortName>
    </alternativeName>
</protein>
<dbReference type="EC" id="2.5.1.3" evidence="9"/>
<reference evidence="13 14" key="1">
    <citation type="submission" date="2020-08" db="EMBL/GenBank/DDBJ databases">
        <title>Genome public.</title>
        <authorList>
            <person name="Liu C."/>
            <person name="Sun Q."/>
        </authorList>
    </citation>
    <scope>NUCLEOTIDE SEQUENCE [LARGE SCALE GENOMIC DNA]</scope>
    <source>
        <strain evidence="13 14">NSJ-10</strain>
    </source>
</reference>
<evidence type="ECO:0000256" key="2">
    <source>
        <dbReference type="ARBA" id="ARBA00022679"/>
    </source>
</evidence>
<feature type="binding site" evidence="9">
    <location>
        <begin position="44"/>
        <end position="48"/>
    </location>
    <ligand>
        <name>4-amino-2-methyl-5-(diphosphooxymethyl)pyrimidine</name>
        <dbReference type="ChEBI" id="CHEBI:57841"/>
    </ligand>
</feature>
<evidence type="ECO:0000256" key="7">
    <source>
        <dbReference type="ARBA" id="ARBA00047851"/>
    </source>
</evidence>
<dbReference type="GO" id="GO:0000287">
    <property type="term" value="F:magnesium ion binding"/>
    <property type="evidence" value="ECO:0007669"/>
    <property type="project" value="UniProtKB-UniRule"/>
</dbReference>
<comment type="catalytic activity">
    <reaction evidence="8 9 10">
        <text>2-[(2R,5Z)-2-carboxy-4-methylthiazol-5(2H)-ylidene]ethyl phosphate + 4-amino-2-methyl-5-(diphosphooxymethyl)pyrimidine + 2 H(+) = thiamine phosphate + CO2 + diphosphate</text>
        <dbReference type="Rhea" id="RHEA:47844"/>
        <dbReference type="ChEBI" id="CHEBI:15378"/>
        <dbReference type="ChEBI" id="CHEBI:16526"/>
        <dbReference type="ChEBI" id="CHEBI:33019"/>
        <dbReference type="ChEBI" id="CHEBI:37575"/>
        <dbReference type="ChEBI" id="CHEBI:57841"/>
        <dbReference type="ChEBI" id="CHEBI:62899"/>
        <dbReference type="EC" id="2.5.1.3"/>
    </reaction>
</comment>
<feature type="binding site" evidence="9">
    <location>
        <begin position="191"/>
        <end position="192"/>
    </location>
    <ligand>
        <name>2-[(2R,5Z)-2-carboxy-4-methylthiazol-5(2H)-ylidene]ethyl phosphate</name>
        <dbReference type="ChEBI" id="CHEBI:62899"/>
    </ligand>
</feature>
<dbReference type="PANTHER" id="PTHR20857:SF15">
    <property type="entry name" value="THIAMINE-PHOSPHATE SYNTHASE"/>
    <property type="match status" value="1"/>
</dbReference>
<feature type="binding site" evidence="9">
    <location>
        <position position="115"/>
    </location>
    <ligand>
        <name>4-amino-2-methyl-5-(diphosphooxymethyl)pyrimidine</name>
        <dbReference type="ChEBI" id="CHEBI:57841"/>
    </ligand>
</feature>
<dbReference type="InterPro" id="IPR034291">
    <property type="entry name" value="TMP_synthase"/>
</dbReference>
<comment type="pathway">
    <text evidence="1 9 11">Cofactor biosynthesis; thiamine diphosphate biosynthesis; thiamine phosphate from 4-amino-2-methyl-5-diphosphomethylpyrimidine and 4-methyl-5-(2-phosphoethyl)-thiazole: step 1/1.</text>
</comment>
<dbReference type="Proteomes" id="UP000615234">
    <property type="component" value="Unassembled WGS sequence"/>
</dbReference>
<dbReference type="GO" id="GO:0009229">
    <property type="term" value="P:thiamine diphosphate biosynthetic process"/>
    <property type="evidence" value="ECO:0007669"/>
    <property type="project" value="UniProtKB-UniRule"/>
</dbReference>
<sequence length="217" mass="23523">MSKQTNTKPEELLLYAVTDRHWLNGATLISQVEAALKGGATFIQLREKNLDDEAFYKEALEIQKLCRNYKVPFVINDNVELAKKIGADGVHVGQSDMEALDVRKVLGDDKIIGVSAQTVEQAELAEKHGADYLGVGAVFPTGSKDDATEVSFETLKEICEHVHIPVIAIGGITRDNVVKLNQSGICGIAVISAIFGQTDIEAATADLKNQTKKMLGE</sequence>
<gene>
    <name evidence="9 13" type="primary">thiE</name>
    <name evidence="13" type="ORF">H8S09_05535</name>
</gene>